<accession>A0ABU1AFS4</accession>
<evidence type="ECO:0008006" key="5">
    <source>
        <dbReference type="Google" id="ProtNLM"/>
    </source>
</evidence>
<gene>
    <name evidence="3" type="ORF">QEH59_04465</name>
</gene>
<proteinExistence type="predicted"/>
<evidence type="ECO:0000256" key="2">
    <source>
        <dbReference type="SAM" id="MobiDB-lite"/>
    </source>
</evidence>
<comment type="caution">
    <text evidence="3">The sequence shown here is derived from an EMBL/GenBank/DDBJ whole genome shotgun (WGS) entry which is preliminary data.</text>
</comment>
<dbReference type="RefSeq" id="WP_308984145.1">
    <property type="nucleotide sequence ID" value="NZ_JARXIC010000005.1"/>
</dbReference>
<feature type="region of interest" description="Disordered" evidence="2">
    <location>
        <begin position="80"/>
        <end position="104"/>
    </location>
</feature>
<name>A0ABU1AFS4_9BACT</name>
<dbReference type="EMBL" id="JARXIC010000005">
    <property type="protein sequence ID" value="MDQ8193662.1"/>
    <property type="molecule type" value="Genomic_DNA"/>
</dbReference>
<evidence type="ECO:0000256" key="1">
    <source>
        <dbReference type="SAM" id="Coils"/>
    </source>
</evidence>
<dbReference type="Proteomes" id="UP001243717">
    <property type="component" value="Unassembled WGS sequence"/>
</dbReference>
<feature type="coiled-coil region" evidence="1">
    <location>
        <begin position="7"/>
        <end position="41"/>
    </location>
</feature>
<reference evidence="3 4" key="1">
    <citation type="submission" date="2023-04" db="EMBL/GenBank/DDBJ databases">
        <title>A novel bacteria isolated from coastal sediment.</title>
        <authorList>
            <person name="Liu X.-J."/>
            <person name="Du Z.-J."/>
        </authorList>
    </citation>
    <scope>NUCLEOTIDE SEQUENCE [LARGE SCALE GENOMIC DNA]</scope>
    <source>
        <strain evidence="3 4">SDUM461004</strain>
    </source>
</reference>
<organism evidence="3 4">
    <name type="scientific">Thalassobacterium sedimentorum</name>
    <dbReference type="NCBI Taxonomy" id="3041258"/>
    <lineage>
        <taxon>Bacteria</taxon>
        <taxon>Pseudomonadati</taxon>
        <taxon>Verrucomicrobiota</taxon>
        <taxon>Opitutia</taxon>
        <taxon>Puniceicoccales</taxon>
        <taxon>Coraliomargaritaceae</taxon>
        <taxon>Thalassobacterium</taxon>
    </lineage>
</organism>
<protein>
    <recommendedName>
        <fullName evidence="5">Mobilization protein</fullName>
    </recommendedName>
</protein>
<keyword evidence="4" id="KW-1185">Reference proteome</keyword>
<evidence type="ECO:0000313" key="4">
    <source>
        <dbReference type="Proteomes" id="UP001243717"/>
    </source>
</evidence>
<sequence length="104" mass="12221">MKRDQRKKKLIAARDSKHKQVEQLNAQIRQIENLEKQELKKSTDRLRYIIGAVILTKYRSDVTDKAYKHMTKKEKKWAEETFPDLFPASPPPNDLKLTADEPSN</sequence>
<keyword evidence="1" id="KW-0175">Coiled coil</keyword>
<evidence type="ECO:0000313" key="3">
    <source>
        <dbReference type="EMBL" id="MDQ8193662.1"/>
    </source>
</evidence>